<keyword evidence="3 4" id="KW-1015">Disulfide bond</keyword>
<name>A0A8C8A8M8_9STRI</name>
<dbReference type="SMART" id="SM00032">
    <property type="entry name" value="CCP"/>
    <property type="match status" value="2"/>
</dbReference>
<dbReference type="Ensembl" id="ENSOSUT00000001993.1">
    <property type="protein sequence ID" value="ENSOSUP00000001955.1"/>
    <property type="gene ID" value="ENSOSUG00000001336.1"/>
</dbReference>
<dbReference type="PROSITE" id="PS50923">
    <property type="entry name" value="SUSHI"/>
    <property type="match status" value="1"/>
</dbReference>
<evidence type="ECO:0000313" key="6">
    <source>
        <dbReference type="Ensembl" id="ENSOSUP00000001955.1"/>
    </source>
</evidence>
<dbReference type="AlphaFoldDB" id="A0A8C8A8M8"/>
<keyword evidence="7" id="KW-1185">Reference proteome</keyword>
<proteinExistence type="predicted"/>
<accession>A0A8C8A8M8</accession>
<dbReference type="PANTHER" id="PTHR45785:SF7">
    <property type="entry name" value="COMPLEMENT FACTOR H"/>
    <property type="match status" value="1"/>
</dbReference>
<dbReference type="InterPro" id="IPR035976">
    <property type="entry name" value="Sushi/SCR/CCP_sf"/>
</dbReference>
<dbReference type="Pfam" id="PF00084">
    <property type="entry name" value="Sushi"/>
    <property type="match status" value="2"/>
</dbReference>
<evidence type="ECO:0000259" key="5">
    <source>
        <dbReference type="PROSITE" id="PS50923"/>
    </source>
</evidence>
<dbReference type="InterPro" id="IPR051503">
    <property type="entry name" value="ComplSys_Reg/VirEntry_Med"/>
</dbReference>
<evidence type="ECO:0000256" key="4">
    <source>
        <dbReference type="PROSITE-ProRule" id="PRU00302"/>
    </source>
</evidence>
<keyword evidence="1 4" id="KW-0768">Sushi</keyword>
<dbReference type="GO" id="GO:0006956">
    <property type="term" value="P:complement activation"/>
    <property type="evidence" value="ECO:0007669"/>
    <property type="project" value="TreeGrafter"/>
</dbReference>
<comment type="caution">
    <text evidence="4">Lacks conserved residue(s) required for the propagation of feature annotation.</text>
</comment>
<feature type="disulfide bond" evidence="4">
    <location>
        <begin position="84"/>
        <end position="127"/>
    </location>
</feature>
<dbReference type="Gene3D" id="2.10.70.10">
    <property type="entry name" value="Complement Module, domain 1"/>
    <property type="match status" value="2"/>
</dbReference>
<dbReference type="SUPFAM" id="SSF57535">
    <property type="entry name" value="Complement control module/SCR domain"/>
    <property type="match status" value="2"/>
</dbReference>
<evidence type="ECO:0000256" key="1">
    <source>
        <dbReference type="ARBA" id="ARBA00022659"/>
    </source>
</evidence>
<keyword evidence="2" id="KW-0732">Signal</keyword>
<dbReference type="Proteomes" id="UP000694552">
    <property type="component" value="Unplaced"/>
</dbReference>
<dbReference type="GO" id="GO:0001851">
    <property type="term" value="F:complement component C3b binding"/>
    <property type="evidence" value="ECO:0007669"/>
    <property type="project" value="TreeGrafter"/>
</dbReference>
<feature type="domain" description="Sushi" evidence="5">
    <location>
        <begin position="82"/>
        <end position="140"/>
    </location>
</feature>
<reference evidence="6" key="1">
    <citation type="submission" date="2025-08" db="UniProtKB">
        <authorList>
            <consortium name="Ensembl"/>
        </authorList>
    </citation>
    <scope>IDENTIFICATION</scope>
</reference>
<evidence type="ECO:0000313" key="7">
    <source>
        <dbReference type="Proteomes" id="UP000694552"/>
    </source>
</evidence>
<organism evidence="6 7">
    <name type="scientific">Otus sunia</name>
    <name type="common">Oriental scops-owl</name>
    <dbReference type="NCBI Taxonomy" id="257818"/>
    <lineage>
        <taxon>Eukaryota</taxon>
        <taxon>Metazoa</taxon>
        <taxon>Chordata</taxon>
        <taxon>Craniata</taxon>
        <taxon>Vertebrata</taxon>
        <taxon>Euteleostomi</taxon>
        <taxon>Archelosauria</taxon>
        <taxon>Archosauria</taxon>
        <taxon>Dinosauria</taxon>
        <taxon>Saurischia</taxon>
        <taxon>Theropoda</taxon>
        <taxon>Coelurosauria</taxon>
        <taxon>Aves</taxon>
        <taxon>Neognathae</taxon>
        <taxon>Neoaves</taxon>
        <taxon>Telluraves</taxon>
        <taxon>Strigiformes</taxon>
        <taxon>Strigidae</taxon>
        <taxon>Otus</taxon>
    </lineage>
</organism>
<sequence>MVSMVDLVETLYKGKKPCDYPAIENGKLSESLEYHKNYYFPASVGQHVDYHCVDGYSTPSGYHWVRIVCSGRGWFPEPKCLKICNARQPENGYFSQSWKKAYKEGERAKYVCNTDYQTEHEGGEVTCTKNGWSSPPRCIRQSECACILLRFLAKTSKSIITSPTLIRHHRLVNLSLKCKLWDGSHGPFVFSSEILL</sequence>
<dbReference type="PANTHER" id="PTHR45785">
    <property type="entry name" value="COMPLEMENT FACTOR H-RELATED"/>
    <property type="match status" value="1"/>
</dbReference>
<evidence type="ECO:0000256" key="2">
    <source>
        <dbReference type="ARBA" id="ARBA00022729"/>
    </source>
</evidence>
<evidence type="ECO:0000256" key="3">
    <source>
        <dbReference type="ARBA" id="ARBA00023157"/>
    </source>
</evidence>
<dbReference type="FunFam" id="2.10.70.10:FF:000054">
    <property type="entry name" value="Complement inhibitory factor H"/>
    <property type="match status" value="1"/>
</dbReference>
<dbReference type="InterPro" id="IPR000436">
    <property type="entry name" value="Sushi_SCR_CCP_dom"/>
</dbReference>
<reference evidence="6" key="2">
    <citation type="submission" date="2025-09" db="UniProtKB">
        <authorList>
            <consortium name="Ensembl"/>
        </authorList>
    </citation>
    <scope>IDENTIFICATION</scope>
</reference>
<dbReference type="GO" id="GO:0005615">
    <property type="term" value="C:extracellular space"/>
    <property type="evidence" value="ECO:0007669"/>
    <property type="project" value="TreeGrafter"/>
</dbReference>
<protein>
    <recommendedName>
        <fullName evidence="5">Sushi domain-containing protein</fullName>
    </recommendedName>
</protein>